<dbReference type="AlphaFoldDB" id="A0E263"/>
<sequence length="331" mass="39169">MVQFTPGSIYYFDLDLPVEQRYSQLFPKYAPLIRKYCQIWLETNQPSQEHLNDLKKLFQTHPDKELLEFVKYFAKECGIDESIILYIQFMYDFGFDDSLSMGCTSILINQEKPYIVRNLDWDFNDVIRALTINAIYIKNKQVVSIHLAIVSQLLTPHTIKQQSYAISLNFLWPQYKVEQQWQSVLQNVHIPNIGRLIYRLSVTNHKYDDLQNVLKDAVVQHHGLLNIVGNKKNQCAIFYINDWFNTQKYQFQHEIKSNEDYLLSTNGEYFQFSIDRYNAATENLKKQQDFSNPMKIVENVAFQYPNYNETTILTTILNCELSLPFDVYIKQ</sequence>
<dbReference type="PANTHER" id="PTHR28583">
    <property type="entry name" value="ACID AMIDASE"/>
    <property type="match status" value="1"/>
</dbReference>
<name>A0E263_PARTE</name>
<evidence type="ECO:0000313" key="2">
    <source>
        <dbReference type="EMBL" id="CAK89380.1"/>
    </source>
</evidence>
<dbReference type="GO" id="GO:0017040">
    <property type="term" value="F:N-acylsphingosine amidohydrolase activity"/>
    <property type="evidence" value="ECO:0007669"/>
    <property type="project" value="UniProtKB-EC"/>
</dbReference>
<dbReference type="GeneID" id="5042562"/>
<evidence type="ECO:0000313" key="3">
    <source>
        <dbReference type="Proteomes" id="UP000000600"/>
    </source>
</evidence>
<keyword evidence="3" id="KW-1185">Reference proteome</keyword>
<gene>
    <name evidence="2" type="ORF">GSPATT00022552001</name>
</gene>
<dbReference type="STRING" id="5888.A0E263"/>
<dbReference type="KEGG" id="ptm:GSPATT00022552001"/>
<reference evidence="2 3" key="1">
    <citation type="journal article" date="2006" name="Nature">
        <title>Global trends of whole-genome duplications revealed by the ciliate Paramecium tetraurelia.</title>
        <authorList>
            <consortium name="Genoscope"/>
            <person name="Aury J.-M."/>
            <person name="Jaillon O."/>
            <person name="Duret L."/>
            <person name="Noel B."/>
            <person name="Jubin C."/>
            <person name="Porcel B.M."/>
            <person name="Segurens B."/>
            <person name="Daubin V."/>
            <person name="Anthouard V."/>
            <person name="Aiach N."/>
            <person name="Arnaiz O."/>
            <person name="Billaut A."/>
            <person name="Beisson J."/>
            <person name="Blanc I."/>
            <person name="Bouhouche K."/>
            <person name="Camara F."/>
            <person name="Duharcourt S."/>
            <person name="Guigo R."/>
            <person name="Gogendeau D."/>
            <person name="Katinka M."/>
            <person name="Keller A.-M."/>
            <person name="Kissmehl R."/>
            <person name="Klotz C."/>
            <person name="Koll F."/>
            <person name="Le Moue A."/>
            <person name="Lepere C."/>
            <person name="Malinsky S."/>
            <person name="Nowacki M."/>
            <person name="Nowak J.K."/>
            <person name="Plattner H."/>
            <person name="Poulain J."/>
            <person name="Ruiz F."/>
            <person name="Serrano V."/>
            <person name="Zagulski M."/>
            <person name="Dessen P."/>
            <person name="Betermier M."/>
            <person name="Weissenbach J."/>
            <person name="Scarpelli C."/>
            <person name="Schachter V."/>
            <person name="Sperling L."/>
            <person name="Meyer E."/>
            <person name="Cohen J."/>
            <person name="Wincker P."/>
        </authorList>
    </citation>
    <scope>NUCLEOTIDE SEQUENCE [LARGE SCALE GENOMIC DNA]</scope>
    <source>
        <strain evidence="2 3">Stock d4-2</strain>
    </source>
</reference>
<protein>
    <recommendedName>
        <fullName evidence="1">ceramidase</fullName>
        <ecNumber evidence="1">3.5.1.23</ecNumber>
    </recommendedName>
</protein>
<dbReference type="OrthoDB" id="5273684at2759"/>
<dbReference type="EMBL" id="CT868654">
    <property type="protein sequence ID" value="CAK89380.1"/>
    <property type="molecule type" value="Genomic_DNA"/>
</dbReference>
<dbReference type="Proteomes" id="UP000000600">
    <property type="component" value="Unassembled WGS sequence"/>
</dbReference>
<proteinExistence type="predicted"/>
<dbReference type="InParanoid" id="A0E263"/>
<evidence type="ECO:0000256" key="1">
    <source>
        <dbReference type="ARBA" id="ARBA00011891"/>
    </source>
</evidence>
<accession>A0E263</accession>
<dbReference type="OMA" id="CAIFYIN"/>
<dbReference type="PANTHER" id="PTHR28583:SF1">
    <property type="entry name" value="ACID CERAMIDASE"/>
    <property type="match status" value="1"/>
</dbReference>
<dbReference type="RefSeq" id="XP_001456777.1">
    <property type="nucleotide sequence ID" value="XM_001456740.1"/>
</dbReference>
<organism evidence="2 3">
    <name type="scientific">Paramecium tetraurelia</name>
    <dbReference type="NCBI Taxonomy" id="5888"/>
    <lineage>
        <taxon>Eukaryota</taxon>
        <taxon>Sar</taxon>
        <taxon>Alveolata</taxon>
        <taxon>Ciliophora</taxon>
        <taxon>Intramacronucleata</taxon>
        <taxon>Oligohymenophorea</taxon>
        <taxon>Peniculida</taxon>
        <taxon>Parameciidae</taxon>
        <taxon>Paramecium</taxon>
    </lineage>
</organism>
<dbReference type="HOGENOM" id="CLU_840607_0_0_1"/>
<dbReference type="EC" id="3.5.1.23" evidence="1"/>
<dbReference type="GO" id="GO:0016810">
    <property type="term" value="F:hydrolase activity, acting on carbon-nitrogen (but not peptide) bonds"/>
    <property type="evidence" value="ECO:0000318"/>
    <property type="project" value="GO_Central"/>
</dbReference>